<dbReference type="STRING" id="502682.BMF35_b0069"/>
<gene>
    <name evidence="1" type="ORF">AAW01_12670</name>
</gene>
<proteinExistence type="predicted"/>
<reference evidence="1 2" key="1">
    <citation type="submission" date="2015-04" db="EMBL/GenBank/DDBJ databases">
        <title>The draft genome sequence of Erythrobacr gangjinensis K7-2.</title>
        <authorList>
            <person name="Zhuang L."/>
            <person name="Liu Y."/>
            <person name="Shao Z."/>
        </authorList>
    </citation>
    <scope>NUCLEOTIDE SEQUENCE [LARGE SCALE GENOMIC DNA]</scope>
    <source>
        <strain evidence="1 2">K7-2</strain>
    </source>
</reference>
<dbReference type="InterPro" id="IPR013087">
    <property type="entry name" value="Znf_C2H2_type"/>
</dbReference>
<dbReference type="PATRIC" id="fig|502682.8.peg.2585"/>
<protein>
    <submittedName>
        <fullName evidence="1">Uncharacterized protein</fullName>
    </submittedName>
</protein>
<sequence>MSEEEAVDVFIALRYSDTGGEPFCSKCRCQVTYKINRTIKNRKTGEITGTSRKYTCADCGHQFSPTAGTIFHSRKLEHRDILLGVALWINGAKGMAALELCRQMNMNVKSAFVVEQKLREVIGSIQHARKLSGIVEGDATYVGGYVKPANFKKNRADRRRLANQSGRRQAVTVLRERNGRTRAFVQSEKDTATKMLDLVELGSEIITDENKAWDSLDAIFDRKRINHDGRDVANYGEAAYSKEGVSTNQAESAHARLKRSQMGVHHRISGKYLQGYADEMTWREDVRRLSNGEQFLQLVTAGLHHPRSKRMVGKWQRKKRAA</sequence>
<organism evidence="1 2">
    <name type="scientific">Aurantiacibacter gangjinensis</name>
    <dbReference type="NCBI Taxonomy" id="502682"/>
    <lineage>
        <taxon>Bacteria</taxon>
        <taxon>Pseudomonadati</taxon>
        <taxon>Pseudomonadota</taxon>
        <taxon>Alphaproteobacteria</taxon>
        <taxon>Sphingomonadales</taxon>
        <taxon>Erythrobacteraceae</taxon>
        <taxon>Aurantiacibacter</taxon>
    </lineage>
</organism>
<comment type="caution">
    <text evidence="1">The sequence shown here is derived from an EMBL/GenBank/DDBJ whole genome shotgun (WGS) entry which is preliminary data.</text>
</comment>
<dbReference type="PROSITE" id="PS50157">
    <property type="entry name" value="ZINC_FINGER_C2H2_2"/>
    <property type="match status" value="1"/>
</dbReference>
<evidence type="ECO:0000313" key="1">
    <source>
        <dbReference type="EMBL" id="KLE31089.1"/>
    </source>
</evidence>
<keyword evidence="2" id="KW-1185">Reference proteome</keyword>
<name>A0A0G9MKA2_9SPHN</name>
<dbReference type="Pfam" id="PF12762">
    <property type="entry name" value="DDE_Tnp_IS1595"/>
    <property type="match status" value="1"/>
</dbReference>
<dbReference type="AlphaFoldDB" id="A0A0G9MKA2"/>
<dbReference type="SMART" id="SM01126">
    <property type="entry name" value="DDE_Tnp_IS1595"/>
    <property type="match status" value="1"/>
</dbReference>
<dbReference type="PROSITE" id="PS00028">
    <property type="entry name" value="ZINC_FINGER_C2H2_1"/>
    <property type="match status" value="1"/>
</dbReference>
<dbReference type="KEGG" id="egn:BMF35_b0069"/>
<dbReference type="Pfam" id="PF12760">
    <property type="entry name" value="Zn_ribbon_IS1595"/>
    <property type="match status" value="1"/>
</dbReference>
<dbReference type="InterPro" id="IPR024442">
    <property type="entry name" value="Transposase_Zn_ribbon"/>
</dbReference>
<dbReference type="EMBL" id="LBHC01000003">
    <property type="protein sequence ID" value="KLE31089.1"/>
    <property type="molecule type" value="Genomic_DNA"/>
</dbReference>
<accession>A0A0G9MKA2</accession>
<evidence type="ECO:0000313" key="2">
    <source>
        <dbReference type="Proteomes" id="UP000053070"/>
    </source>
</evidence>
<dbReference type="NCBIfam" id="NF033547">
    <property type="entry name" value="transpos_IS1595"/>
    <property type="match status" value="1"/>
</dbReference>
<dbReference type="InterPro" id="IPR024445">
    <property type="entry name" value="Tnp_ISXO2-like"/>
</dbReference>
<dbReference type="Proteomes" id="UP000053070">
    <property type="component" value="Unassembled WGS sequence"/>
</dbReference>